<dbReference type="Pfam" id="PF00639">
    <property type="entry name" value="Rotamase"/>
    <property type="match status" value="1"/>
</dbReference>
<evidence type="ECO:0000259" key="1">
    <source>
        <dbReference type="PROSITE" id="PS50198"/>
    </source>
</evidence>
<dbReference type="SUPFAM" id="SSF54534">
    <property type="entry name" value="FKBP-like"/>
    <property type="match status" value="1"/>
</dbReference>
<dbReference type="InterPro" id="IPR046357">
    <property type="entry name" value="PPIase_dom_sf"/>
</dbReference>
<dbReference type="Gene3D" id="1.10.8.1040">
    <property type="match status" value="1"/>
</dbReference>
<feature type="domain" description="PpiC" evidence="1">
    <location>
        <begin position="131"/>
        <end position="227"/>
    </location>
</feature>
<gene>
    <name evidence="2" type="ORF">MNB_SV-15-1313</name>
</gene>
<dbReference type="EC" id="5.2.1.8" evidence="2"/>
<evidence type="ECO:0000313" key="2">
    <source>
        <dbReference type="EMBL" id="SHO81576.1"/>
    </source>
</evidence>
<dbReference type="InterPro" id="IPR023058">
    <property type="entry name" value="PPIase_PpiC_CS"/>
</dbReference>
<dbReference type="PROSITE" id="PS01096">
    <property type="entry name" value="PPIC_PPIASE_1"/>
    <property type="match status" value="1"/>
</dbReference>
<accession>A0A1W1ELA5</accession>
<dbReference type="Gene3D" id="3.10.50.40">
    <property type="match status" value="1"/>
</dbReference>
<dbReference type="PANTHER" id="PTHR47245:SF2">
    <property type="entry name" value="PEPTIDYL-PROLYL CIS-TRANS ISOMERASE HP_0175-RELATED"/>
    <property type="match status" value="1"/>
</dbReference>
<keyword evidence="2" id="KW-0413">Isomerase</keyword>
<dbReference type="GO" id="GO:0003755">
    <property type="term" value="F:peptidyl-prolyl cis-trans isomerase activity"/>
    <property type="evidence" value="ECO:0007669"/>
    <property type="project" value="UniProtKB-EC"/>
</dbReference>
<dbReference type="InterPro" id="IPR027304">
    <property type="entry name" value="Trigger_fact/SurA_dom_sf"/>
</dbReference>
<reference evidence="2" key="1">
    <citation type="submission" date="2016-10" db="EMBL/GenBank/DDBJ databases">
        <authorList>
            <person name="de Groot N.N."/>
        </authorList>
    </citation>
    <scope>NUCLEOTIDE SEQUENCE</scope>
</reference>
<organism evidence="2">
    <name type="scientific">hydrothermal vent metagenome</name>
    <dbReference type="NCBI Taxonomy" id="652676"/>
    <lineage>
        <taxon>unclassified sequences</taxon>
        <taxon>metagenomes</taxon>
        <taxon>ecological metagenomes</taxon>
    </lineage>
</organism>
<dbReference type="InterPro" id="IPR000297">
    <property type="entry name" value="PPIase_PpiC"/>
</dbReference>
<dbReference type="EMBL" id="FRYL01000043">
    <property type="protein sequence ID" value="SHO81576.1"/>
    <property type="molecule type" value="Genomic_DNA"/>
</dbReference>
<dbReference type="PROSITE" id="PS50198">
    <property type="entry name" value="PPIC_PPIASE_2"/>
    <property type="match status" value="1"/>
</dbReference>
<proteinExistence type="predicted"/>
<dbReference type="PANTHER" id="PTHR47245">
    <property type="entry name" value="PEPTIDYLPROLYL ISOMERASE"/>
    <property type="match status" value="1"/>
</dbReference>
<dbReference type="AlphaFoldDB" id="A0A1W1ELA5"/>
<dbReference type="SUPFAM" id="SSF109998">
    <property type="entry name" value="Triger factor/SurA peptide-binding domain-like"/>
    <property type="match status" value="1"/>
</dbReference>
<sequence length="278" mass="30910">MKIIKSSLLIASLAISNLSANNVIATVNGKNITKSDADIFLKASSSPDTFDSVPIEHKSLIIDRLIERILFIEAAKKDGVDKTPLYTENLEKLKDELLINLWMKEQMANAIVSNSEAKDFYDKNKKKFINPAKAKARHILVKSEDEANAIIKELSPLKGDKLKAKFIELAKSKSIGPSGKNGGDLGEFTAEQMVPEFSKATFALKDGEITKKAVKTQFGYHIIYLESLTPESSMDFDSVKESIVNSLRQQQFTKKLTEVANELRNKSKITIIDLNSTK</sequence>
<dbReference type="InterPro" id="IPR050245">
    <property type="entry name" value="PrsA_foldase"/>
</dbReference>
<name>A0A1W1ELA5_9ZZZZ</name>
<protein>
    <submittedName>
        <fullName evidence="2">Peptidyl-prolyl cis-trans isomerase PpiC</fullName>
        <ecNumber evidence="2">5.2.1.8</ecNumber>
    </submittedName>
</protein>